<protein>
    <submittedName>
        <fullName evidence="1">Uncharacterized protein</fullName>
    </submittedName>
</protein>
<comment type="caution">
    <text evidence="1">The sequence shown here is derived from an EMBL/GenBank/DDBJ whole genome shotgun (WGS) entry which is preliminary data.</text>
</comment>
<dbReference type="AlphaFoldDB" id="A0AAN8FRC2"/>
<keyword evidence="2" id="KW-1185">Reference proteome</keyword>
<organism evidence="1 2">
    <name type="scientific">Trichostrongylus colubriformis</name>
    <name type="common">Black scour worm</name>
    <dbReference type="NCBI Taxonomy" id="6319"/>
    <lineage>
        <taxon>Eukaryota</taxon>
        <taxon>Metazoa</taxon>
        <taxon>Ecdysozoa</taxon>
        <taxon>Nematoda</taxon>
        <taxon>Chromadorea</taxon>
        <taxon>Rhabditida</taxon>
        <taxon>Rhabditina</taxon>
        <taxon>Rhabditomorpha</taxon>
        <taxon>Strongyloidea</taxon>
        <taxon>Trichostrongylidae</taxon>
        <taxon>Trichostrongylus</taxon>
    </lineage>
</organism>
<dbReference type="Proteomes" id="UP001331761">
    <property type="component" value="Unassembled WGS sequence"/>
</dbReference>
<accession>A0AAN8FRC2</accession>
<gene>
    <name evidence="1" type="ORF">GCK32_022917</name>
</gene>
<dbReference type="EMBL" id="WIXE01003009">
    <property type="protein sequence ID" value="KAK5984326.1"/>
    <property type="molecule type" value="Genomic_DNA"/>
</dbReference>
<sequence>MMERAMRNPSIAHVALKKRVENSVIHNNSYAIILETTLYATCVRKMQSIDLPYFEWYLLIHEMMRCRKCYVDIDAKGFDHQIPRWFIDSVIRMVGRVSGCTDPTEEEVKHLNSLRIELFGTFVRYQGGVLSSWRLTIGRNPCIRNSVQIYKVTTDDSSWLVQGDDVLLMGDELDEGKITQAVDHFGLNLMGPVRVEKSWHILTTNVWRWRNDNVIRKKSEAVILCQPMD</sequence>
<dbReference type="InterPro" id="IPR043502">
    <property type="entry name" value="DNA/RNA_pol_sf"/>
</dbReference>
<proteinExistence type="predicted"/>
<dbReference type="SUPFAM" id="SSF56672">
    <property type="entry name" value="DNA/RNA polymerases"/>
    <property type="match status" value="1"/>
</dbReference>
<evidence type="ECO:0000313" key="2">
    <source>
        <dbReference type="Proteomes" id="UP001331761"/>
    </source>
</evidence>
<reference evidence="1 2" key="1">
    <citation type="submission" date="2019-10" db="EMBL/GenBank/DDBJ databases">
        <title>Assembly and Annotation for the nematode Trichostrongylus colubriformis.</title>
        <authorList>
            <person name="Martin J."/>
        </authorList>
    </citation>
    <scope>NUCLEOTIDE SEQUENCE [LARGE SCALE GENOMIC DNA]</scope>
    <source>
        <strain evidence="1">G859</strain>
        <tissue evidence="1">Whole worm</tissue>
    </source>
</reference>
<evidence type="ECO:0000313" key="1">
    <source>
        <dbReference type="EMBL" id="KAK5984326.1"/>
    </source>
</evidence>
<name>A0AAN8FRC2_TRICO</name>